<dbReference type="Proteomes" id="UP000320333">
    <property type="component" value="Unassembled WGS sequence"/>
</dbReference>
<protein>
    <recommendedName>
        <fullName evidence="10">Copper acquisition factor BIM1-like domain-containing protein</fullName>
    </recommendedName>
</protein>
<gene>
    <name evidence="11" type="ORF">CcCBS67573_g05934</name>
</gene>
<dbReference type="AlphaFoldDB" id="A0A507F727"/>
<dbReference type="PROSITE" id="PS51257">
    <property type="entry name" value="PROKAR_LIPOPROTEIN"/>
    <property type="match status" value="1"/>
</dbReference>
<dbReference type="InterPro" id="IPR046936">
    <property type="entry name" value="BIM1-like"/>
</dbReference>
<evidence type="ECO:0000259" key="10">
    <source>
        <dbReference type="Pfam" id="PF20238"/>
    </source>
</evidence>
<dbReference type="EMBL" id="QEAP01000232">
    <property type="protein sequence ID" value="TPX72063.1"/>
    <property type="molecule type" value="Genomic_DNA"/>
</dbReference>
<accession>A0A507F727</accession>
<dbReference type="PANTHER" id="PTHR34992">
    <property type="entry name" value="HYPHAL ANASTAMOSIS-7 PROTEIN"/>
    <property type="match status" value="1"/>
</dbReference>
<dbReference type="PANTHER" id="PTHR34992:SF1">
    <property type="entry name" value="COPPER ACQUISITION FACTOR BIM1-LIKE DOMAIN-CONTAINING PROTEIN"/>
    <property type="match status" value="1"/>
</dbReference>
<evidence type="ECO:0000256" key="5">
    <source>
        <dbReference type="ARBA" id="ARBA00023180"/>
    </source>
</evidence>
<feature type="domain" description="Copper acquisition factor BIM1-like" evidence="10">
    <location>
        <begin position="19"/>
        <end position="153"/>
    </location>
</feature>
<comment type="subcellular location">
    <subcellularLocation>
        <location evidence="1">Cell membrane</location>
    </subcellularLocation>
    <subcellularLocation>
        <location evidence="7">Endomembrane system</location>
        <topology evidence="7">Lipid-anchor</topology>
    </subcellularLocation>
</comment>
<keyword evidence="5" id="KW-0325">Glycoprotein</keyword>
<evidence type="ECO:0000313" key="11">
    <source>
        <dbReference type="EMBL" id="TPX72063.1"/>
    </source>
</evidence>
<keyword evidence="6" id="KW-0449">Lipoprotein</keyword>
<dbReference type="GO" id="GO:0012505">
    <property type="term" value="C:endomembrane system"/>
    <property type="evidence" value="ECO:0007669"/>
    <property type="project" value="UniProtKB-SubCell"/>
</dbReference>
<evidence type="ECO:0000256" key="4">
    <source>
        <dbReference type="ARBA" id="ARBA00023136"/>
    </source>
</evidence>
<dbReference type="Pfam" id="PF20238">
    <property type="entry name" value="BIM1-like_dom"/>
    <property type="match status" value="1"/>
</dbReference>
<proteinExistence type="predicted"/>
<dbReference type="STRING" id="246404.A0A507F727"/>
<evidence type="ECO:0000256" key="3">
    <source>
        <dbReference type="ARBA" id="ARBA00022729"/>
    </source>
</evidence>
<sequence length="239" mass="24474">MQLKKAFLTAALAATSCVQAHFEMIAPPGRLLPSGVYSTGPCGGGADTPSPTRYDFALLNNSIGLIFYWEGDNEVFIGFGENPTTFPYRLGGAKSVGGDAIKVPLDMSSVPSDLLAKGGPATIQVVCHQPRDQNLYQCGDVMIKPSSAVVASTSSYSSSAASSAAASTSALYPSPSQTAVSPTSSLSSPQPITNPSSSSSSSPLKSATSAQPQSSNLESSACLRTQSILAALVAVFILI</sequence>
<evidence type="ECO:0000256" key="6">
    <source>
        <dbReference type="ARBA" id="ARBA00023288"/>
    </source>
</evidence>
<keyword evidence="12" id="KW-1185">Reference proteome</keyword>
<feature type="region of interest" description="Disordered" evidence="8">
    <location>
        <begin position="172"/>
        <end position="212"/>
    </location>
</feature>
<keyword evidence="2" id="KW-1003">Cell membrane</keyword>
<dbReference type="OrthoDB" id="10377538at2759"/>
<evidence type="ECO:0000313" key="12">
    <source>
        <dbReference type="Proteomes" id="UP000320333"/>
    </source>
</evidence>
<keyword evidence="3 9" id="KW-0732">Signal</keyword>
<comment type="caution">
    <text evidence="11">The sequence shown here is derived from an EMBL/GenBank/DDBJ whole genome shotgun (WGS) entry which is preliminary data.</text>
</comment>
<feature type="compositionally biased region" description="Polar residues" evidence="8">
    <location>
        <begin position="177"/>
        <end position="186"/>
    </location>
</feature>
<evidence type="ECO:0000256" key="2">
    <source>
        <dbReference type="ARBA" id="ARBA00022475"/>
    </source>
</evidence>
<name>A0A507F727_9FUNG</name>
<evidence type="ECO:0000256" key="9">
    <source>
        <dbReference type="SAM" id="SignalP"/>
    </source>
</evidence>
<evidence type="ECO:0000256" key="1">
    <source>
        <dbReference type="ARBA" id="ARBA00004236"/>
    </source>
</evidence>
<dbReference type="GO" id="GO:0005886">
    <property type="term" value="C:plasma membrane"/>
    <property type="evidence" value="ECO:0007669"/>
    <property type="project" value="UniProtKB-SubCell"/>
</dbReference>
<dbReference type="InterPro" id="IPR046530">
    <property type="entry name" value="BIM1-like_dom"/>
</dbReference>
<reference evidence="11 12" key="1">
    <citation type="journal article" date="2019" name="Sci. Rep.">
        <title>Comparative genomics of chytrid fungi reveal insights into the obligate biotrophic and pathogenic lifestyle of Synchytrium endobioticum.</title>
        <authorList>
            <person name="van de Vossenberg B.T.L.H."/>
            <person name="Warris S."/>
            <person name="Nguyen H.D.T."/>
            <person name="van Gent-Pelzer M.P.E."/>
            <person name="Joly D.L."/>
            <person name="van de Geest H.C."/>
            <person name="Bonants P.J.M."/>
            <person name="Smith D.S."/>
            <person name="Levesque C.A."/>
            <person name="van der Lee T.A.J."/>
        </authorList>
    </citation>
    <scope>NUCLEOTIDE SEQUENCE [LARGE SCALE GENOMIC DNA]</scope>
    <source>
        <strain evidence="11 12">CBS 675.73</strain>
    </source>
</reference>
<feature type="compositionally biased region" description="Low complexity" evidence="8">
    <location>
        <begin position="187"/>
        <end position="209"/>
    </location>
</feature>
<organism evidence="11 12">
    <name type="scientific">Chytriomyces confervae</name>
    <dbReference type="NCBI Taxonomy" id="246404"/>
    <lineage>
        <taxon>Eukaryota</taxon>
        <taxon>Fungi</taxon>
        <taxon>Fungi incertae sedis</taxon>
        <taxon>Chytridiomycota</taxon>
        <taxon>Chytridiomycota incertae sedis</taxon>
        <taxon>Chytridiomycetes</taxon>
        <taxon>Chytridiales</taxon>
        <taxon>Chytriomycetaceae</taxon>
        <taxon>Chytriomyces</taxon>
    </lineage>
</organism>
<evidence type="ECO:0000256" key="8">
    <source>
        <dbReference type="SAM" id="MobiDB-lite"/>
    </source>
</evidence>
<keyword evidence="4" id="KW-0472">Membrane</keyword>
<feature type="signal peptide" evidence="9">
    <location>
        <begin position="1"/>
        <end position="20"/>
    </location>
</feature>
<evidence type="ECO:0000256" key="7">
    <source>
        <dbReference type="ARBA" id="ARBA00037868"/>
    </source>
</evidence>
<feature type="chain" id="PRO_5021434234" description="Copper acquisition factor BIM1-like domain-containing protein" evidence="9">
    <location>
        <begin position="21"/>
        <end position="239"/>
    </location>
</feature>